<sequence length="284" mass="31391">MASNESSTSNSSSSVATSSILPTQLHHFITIKLTKDNYLLWQAQLIPYLRGQNLFGYLDGSIPCPPITIPSSTNTSIHIPNPEYMHWSQQDQIILSAILSSLTKSLLTQIIGLTTSRDFWLALEKTFSSTSSAQILSIRFQLSTLKKASLIITDYFTKVKHISDTLSAISHPLSSSEITSYLLAGLPSSYDSLVTVITTRLDPISLDDLYGCLLTHENRLEQQTTSNEFNLPLANIATSYSGRGHHGSPSNRGAPHYGNRSRGRGRGFQNYFPHQMSQSNRPPC</sequence>
<dbReference type="Proteomes" id="UP001164250">
    <property type="component" value="Chromosome 3"/>
</dbReference>
<accession>A0ACC1BPD1</accession>
<evidence type="ECO:0000313" key="2">
    <source>
        <dbReference type="Proteomes" id="UP001164250"/>
    </source>
</evidence>
<name>A0ACC1BPD1_9ROSI</name>
<dbReference type="EMBL" id="CM047899">
    <property type="protein sequence ID" value="KAJ0100797.1"/>
    <property type="molecule type" value="Genomic_DNA"/>
</dbReference>
<proteinExistence type="predicted"/>
<gene>
    <name evidence="1" type="ORF">Patl1_04832</name>
</gene>
<comment type="caution">
    <text evidence="1">The sequence shown here is derived from an EMBL/GenBank/DDBJ whole genome shotgun (WGS) entry which is preliminary data.</text>
</comment>
<evidence type="ECO:0000313" key="1">
    <source>
        <dbReference type="EMBL" id="KAJ0100797.1"/>
    </source>
</evidence>
<reference evidence="2" key="1">
    <citation type="journal article" date="2023" name="G3 (Bethesda)">
        <title>Genome assembly and association tests identify interacting loci associated with vigor, precocity, and sex in interspecific pistachio rootstocks.</title>
        <authorList>
            <person name="Palmer W."/>
            <person name="Jacygrad E."/>
            <person name="Sagayaradj S."/>
            <person name="Cavanaugh K."/>
            <person name="Han R."/>
            <person name="Bertier L."/>
            <person name="Beede B."/>
            <person name="Kafkas S."/>
            <person name="Golino D."/>
            <person name="Preece J."/>
            <person name="Michelmore R."/>
        </authorList>
    </citation>
    <scope>NUCLEOTIDE SEQUENCE [LARGE SCALE GENOMIC DNA]</scope>
</reference>
<protein>
    <submittedName>
        <fullName evidence="1">Uncharacterized protein</fullName>
    </submittedName>
</protein>
<organism evidence="1 2">
    <name type="scientific">Pistacia atlantica</name>
    <dbReference type="NCBI Taxonomy" id="434234"/>
    <lineage>
        <taxon>Eukaryota</taxon>
        <taxon>Viridiplantae</taxon>
        <taxon>Streptophyta</taxon>
        <taxon>Embryophyta</taxon>
        <taxon>Tracheophyta</taxon>
        <taxon>Spermatophyta</taxon>
        <taxon>Magnoliopsida</taxon>
        <taxon>eudicotyledons</taxon>
        <taxon>Gunneridae</taxon>
        <taxon>Pentapetalae</taxon>
        <taxon>rosids</taxon>
        <taxon>malvids</taxon>
        <taxon>Sapindales</taxon>
        <taxon>Anacardiaceae</taxon>
        <taxon>Pistacia</taxon>
    </lineage>
</organism>
<keyword evidence="2" id="KW-1185">Reference proteome</keyword>